<dbReference type="Proteomes" id="UP000604898">
    <property type="component" value="Unassembled WGS sequence"/>
</dbReference>
<sequence>MKSKVIFYIGNFHYPNGNAAGKRVAGITKIFALLGYHIVIFDTRREDCSGYNLIELDAKNSNETVTCYSMPYPKSLADWFRTSRLQTELIRKIDEYPKAEAAVFYGSPRISTFSLPVISHFKRNQVCVVCDVVDWLTVKTKNPVRDIVKKSDDYYQKAILNKKFDKSICISSYLDRLYSSDISNRVVIPPVLADNISSSKGRVDEVKRLFYAGNPFRNDMKVNDVNAMKDRVDLTIKYLYQLKKEGCDNFIFDVYGLTVTEIKSSLPYISAYIDYLGDNIRFNGAVCNDLLVTKLRDSDFTILFRDEKRDSVAGFPSKVAESIINGIPVIVSDVGDVNLYLINKKTALISKPSDSITQIETLKEAILMDEGKLTVMKMECLKDNSFRPENYVDEMKVFLGYK</sequence>
<dbReference type="RefSeq" id="WP_202719878.1">
    <property type="nucleotide sequence ID" value="NZ_JAESVD010000001.1"/>
</dbReference>
<organism evidence="1 2">
    <name type="scientific">Shewanella schlegeliana</name>
    <dbReference type="NCBI Taxonomy" id="190308"/>
    <lineage>
        <taxon>Bacteria</taxon>
        <taxon>Pseudomonadati</taxon>
        <taxon>Pseudomonadota</taxon>
        <taxon>Gammaproteobacteria</taxon>
        <taxon>Alteromonadales</taxon>
        <taxon>Shewanellaceae</taxon>
        <taxon>Shewanella</taxon>
    </lineage>
</organism>
<evidence type="ECO:0000313" key="2">
    <source>
        <dbReference type="Proteomes" id="UP000604898"/>
    </source>
</evidence>
<keyword evidence="2" id="KW-1185">Reference proteome</keyword>
<dbReference type="SUPFAM" id="SSF53756">
    <property type="entry name" value="UDP-Glycosyltransferase/glycogen phosphorylase"/>
    <property type="match status" value="1"/>
</dbReference>
<dbReference type="Gene3D" id="3.40.50.2000">
    <property type="entry name" value="Glycogen Phosphorylase B"/>
    <property type="match status" value="1"/>
</dbReference>
<dbReference type="Pfam" id="PF13692">
    <property type="entry name" value="Glyco_trans_1_4"/>
    <property type="match status" value="1"/>
</dbReference>
<dbReference type="EMBL" id="JAESVD010000001">
    <property type="protein sequence ID" value="MBL4911626.1"/>
    <property type="molecule type" value="Genomic_DNA"/>
</dbReference>
<evidence type="ECO:0000313" key="1">
    <source>
        <dbReference type="EMBL" id="MBL4911626.1"/>
    </source>
</evidence>
<proteinExistence type="predicted"/>
<protein>
    <submittedName>
        <fullName evidence="1">Glycosyltransferase</fullName>
    </submittedName>
</protein>
<accession>A0ABS1SSV6</accession>
<comment type="caution">
    <text evidence="1">The sequence shown here is derived from an EMBL/GenBank/DDBJ whole genome shotgun (WGS) entry which is preliminary data.</text>
</comment>
<name>A0ABS1SSV6_9GAMM</name>
<gene>
    <name evidence="1" type="ORF">JMA39_00420</name>
</gene>
<reference evidence="1 2" key="1">
    <citation type="submission" date="2021-01" db="EMBL/GenBank/DDBJ databases">
        <title>Genome sequence of Shewanella schlegeliana JCM 11561.</title>
        <authorList>
            <person name="Zhang H."/>
            <person name="Li C."/>
        </authorList>
    </citation>
    <scope>NUCLEOTIDE SEQUENCE [LARGE SCALE GENOMIC DNA]</scope>
    <source>
        <strain evidence="1 2">JCM 11561</strain>
    </source>
</reference>